<dbReference type="EMBL" id="CAFBOK010000270">
    <property type="protein sequence ID" value="CAB4998746.1"/>
    <property type="molecule type" value="Genomic_DNA"/>
</dbReference>
<protein>
    <submittedName>
        <fullName evidence="1">Unannotated protein</fullName>
    </submittedName>
</protein>
<sequence length="112" mass="12731">MFHEPHHRVANTNQRFVHAITNADELRTRRIETSDKRADLREVVVHDSSSAHRQLASDQVHGLNAVRSFVNRGDARIAEMLWNTGLFDVAHTAIDLNGQRRNFDAHIGAETL</sequence>
<gene>
    <name evidence="1" type="ORF">UFOPK3927_01746</name>
</gene>
<organism evidence="1">
    <name type="scientific">freshwater metagenome</name>
    <dbReference type="NCBI Taxonomy" id="449393"/>
    <lineage>
        <taxon>unclassified sequences</taxon>
        <taxon>metagenomes</taxon>
        <taxon>ecological metagenomes</taxon>
    </lineage>
</organism>
<reference evidence="1" key="1">
    <citation type="submission" date="2020-05" db="EMBL/GenBank/DDBJ databases">
        <authorList>
            <person name="Chiriac C."/>
            <person name="Salcher M."/>
            <person name="Ghai R."/>
            <person name="Kavagutti S V."/>
        </authorList>
    </citation>
    <scope>NUCLEOTIDE SEQUENCE</scope>
</reference>
<name>A0A6J7P008_9ZZZZ</name>
<dbReference type="AlphaFoldDB" id="A0A6J7P008"/>
<proteinExistence type="predicted"/>
<evidence type="ECO:0000313" key="1">
    <source>
        <dbReference type="EMBL" id="CAB4998746.1"/>
    </source>
</evidence>
<accession>A0A6J7P008</accession>